<dbReference type="UniPathway" id="UPA00299"/>
<dbReference type="AlphaFoldDB" id="A0A098LHK4"/>
<dbReference type="OrthoDB" id="9761633at2"/>
<keyword evidence="6" id="KW-0808">Transferase</keyword>
<proteinExistence type="inferred from homology"/>
<evidence type="ECO:0000313" key="10">
    <source>
        <dbReference type="Proteomes" id="UP000030185"/>
    </source>
</evidence>
<comment type="pathway">
    <text evidence="1">Glycan biosynthesis; trehalose biosynthesis.</text>
</comment>
<comment type="caution">
    <text evidence="9">The sequence shown here is derived from an EMBL/GenBank/DDBJ whole genome shotgun (WGS) entry which is preliminary data.</text>
</comment>
<dbReference type="EMBL" id="BBLT01000006">
    <property type="protein sequence ID" value="GAL85902.1"/>
    <property type="molecule type" value="Genomic_DNA"/>
</dbReference>
<dbReference type="NCBIfam" id="TIGR01484">
    <property type="entry name" value="HAD-SF-IIB"/>
    <property type="match status" value="1"/>
</dbReference>
<dbReference type="CDD" id="cd01627">
    <property type="entry name" value="HAD_TPP"/>
    <property type="match status" value="1"/>
</dbReference>
<dbReference type="eggNOG" id="COG1877">
    <property type="taxonomic scope" value="Bacteria"/>
</dbReference>
<dbReference type="GO" id="GO:0005829">
    <property type="term" value="C:cytosol"/>
    <property type="evidence" value="ECO:0007669"/>
    <property type="project" value="TreeGrafter"/>
</dbReference>
<dbReference type="GO" id="GO:0003825">
    <property type="term" value="F:alpha,alpha-trehalose-phosphate synthase (UDP-forming) activity"/>
    <property type="evidence" value="ECO:0007669"/>
    <property type="project" value="UniProtKB-UniRule"/>
</dbReference>
<dbReference type="SUPFAM" id="SSF56784">
    <property type="entry name" value="HAD-like"/>
    <property type="match status" value="1"/>
</dbReference>
<evidence type="ECO:0000256" key="2">
    <source>
        <dbReference type="ARBA" id="ARBA00006330"/>
    </source>
</evidence>
<dbReference type="InterPro" id="IPR003337">
    <property type="entry name" value="Trehalose_PPase"/>
</dbReference>
<evidence type="ECO:0000313" key="9">
    <source>
        <dbReference type="EMBL" id="GAL85902.1"/>
    </source>
</evidence>
<evidence type="ECO:0000256" key="1">
    <source>
        <dbReference type="ARBA" id="ARBA00005199"/>
    </source>
</evidence>
<evidence type="ECO:0000256" key="4">
    <source>
        <dbReference type="ARBA" id="ARBA00011881"/>
    </source>
</evidence>
<protein>
    <recommendedName>
        <fullName evidence="8">Alpha,alpha-trehalose-phosphate synthase</fullName>
        <ecNumber evidence="8">2.4.1.15</ecNumber>
    </recommendedName>
</protein>
<dbReference type="PANTHER" id="PTHR10788">
    <property type="entry name" value="TREHALOSE-6-PHOSPHATE SYNTHASE"/>
    <property type="match status" value="1"/>
</dbReference>
<accession>A0A098LHK4</accession>
<dbReference type="GO" id="GO:0004805">
    <property type="term" value="F:trehalose-phosphatase activity"/>
    <property type="evidence" value="ECO:0007669"/>
    <property type="project" value="TreeGrafter"/>
</dbReference>
<dbReference type="Gene3D" id="3.40.50.2000">
    <property type="entry name" value="Glycogen Phosphorylase B"/>
    <property type="match status" value="2"/>
</dbReference>
<sequence length="734" mass="85128">MEKTIIVSNRLPVTLSRKDNKVVFTPSPGGLATGLAGASKDMNSVWIGWAGFALDGFHDNIEEIKLNLEKQRLIPIFLNEEDVNQFYEGFSNTTLWPLFHSFPTYTSCHEDQWEVYQKVNEIFCEEVLKHAGEDDLIWIHDYHLLLLPGLIRKKLPKAKIAYFQHIPFPSYEIFRILPWREQILEGVTGADLVGFHTHDDVKHFLTSIQRILGMENKMGTVRAEERIFKVDAFPLGIDYYKYREMSMLKSTERQVGLHRKQFQDVKIILSIDRLDYTKGIPERLKAFDIFLEKNPEFREKVSLLMIVVPSREKVQLYKNLKMEIDEMVGNITSKYRTVNWTPVLYFYRSYPLQSLSAFYKLSDVALITPLRDGMNLVCKEYVASRNDESGVLILSEMAGAAKELSDALIINPYNVEECANAIKTALCMPLDEQKRRMSEMQYLLAKYDVSKWTTIFLKSMEEIVQKQEELAMKRLTPELKHKVISDFNSSKKRILFLDYDGTLVSFQNRPEHAKPDKDLYEIMSRLCATQNLKVVIISGRNKATLSEWFGHFDMDIIAEHGLWMRRDNNWKMMFQLNDDWKKELSTILNLFVEKTPGSFVEEKDHSLVWHYRKADDDLSNARKKELLDYLQYLTTNMGLSVLEGNKVVEIKSALINKGRAVKKYLKAPFDFILAAGDDWTDEDMFKEMPEHAYTIKIGSSLSAAKYTLPQYIQGVNSGIRTILSDIAEKTQKLF</sequence>
<name>A0A098LHK4_9BACT</name>
<dbReference type="CDD" id="cd03788">
    <property type="entry name" value="GT20_TPS"/>
    <property type="match status" value="1"/>
</dbReference>
<dbReference type="InterPro" id="IPR023214">
    <property type="entry name" value="HAD_sf"/>
</dbReference>
<keyword evidence="10" id="KW-1185">Reference proteome</keyword>
<comment type="similarity">
    <text evidence="3">Belongs to the glycosyltransferase 20 family.</text>
</comment>
<comment type="subunit">
    <text evidence="4">Homotetramer.</text>
</comment>
<dbReference type="Pfam" id="PF02358">
    <property type="entry name" value="Trehalose_PPase"/>
    <property type="match status" value="1"/>
</dbReference>
<dbReference type="Pfam" id="PF00982">
    <property type="entry name" value="Glyco_transf_20"/>
    <property type="match status" value="1"/>
</dbReference>
<keyword evidence="5" id="KW-0328">Glycosyltransferase</keyword>
<dbReference type="SUPFAM" id="SSF53756">
    <property type="entry name" value="UDP-Glycosyltransferase/glycogen phosphorylase"/>
    <property type="match status" value="1"/>
</dbReference>
<evidence type="ECO:0000256" key="7">
    <source>
        <dbReference type="ARBA" id="ARBA00048039"/>
    </source>
</evidence>
<comment type="similarity">
    <text evidence="2">In the C-terminal section; belongs to the trehalose phosphatase family.</text>
</comment>
<dbReference type="NCBIfam" id="TIGR02400">
    <property type="entry name" value="trehalose_OtsA"/>
    <property type="match status" value="1"/>
</dbReference>
<dbReference type="InterPro" id="IPR012766">
    <property type="entry name" value="Trehalose_OtsA"/>
</dbReference>
<gene>
    <name evidence="9" type="ORF">MYP_3131</name>
</gene>
<dbReference type="InterPro" id="IPR006379">
    <property type="entry name" value="HAD-SF_hydro_IIB"/>
</dbReference>
<comment type="catalytic activity">
    <reaction evidence="7">
        <text>D-glucose 6-phosphate + UDP-alpha-D-glucose = alpha,alpha-trehalose 6-phosphate + UDP + H(+)</text>
        <dbReference type="Rhea" id="RHEA:18889"/>
        <dbReference type="ChEBI" id="CHEBI:15378"/>
        <dbReference type="ChEBI" id="CHEBI:58223"/>
        <dbReference type="ChEBI" id="CHEBI:58429"/>
        <dbReference type="ChEBI" id="CHEBI:58885"/>
        <dbReference type="ChEBI" id="CHEBI:61548"/>
        <dbReference type="EC" id="2.4.1.15"/>
    </reaction>
</comment>
<dbReference type="EC" id="2.4.1.15" evidence="8"/>
<dbReference type="GO" id="GO:0005992">
    <property type="term" value="P:trehalose biosynthetic process"/>
    <property type="evidence" value="ECO:0007669"/>
    <property type="project" value="UniProtKB-UniRule"/>
</dbReference>
<evidence type="ECO:0000256" key="8">
    <source>
        <dbReference type="NCBIfam" id="TIGR02400"/>
    </source>
</evidence>
<dbReference type="Gene3D" id="3.30.70.1020">
    <property type="entry name" value="Trehalose-6-phosphate phosphatase related protein, domain 2"/>
    <property type="match status" value="1"/>
</dbReference>
<dbReference type="NCBIfam" id="TIGR00685">
    <property type="entry name" value="T6PP"/>
    <property type="match status" value="1"/>
</dbReference>
<dbReference type="NCBIfam" id="NF011071">
    <property type="entry name" value="PRK14501.1"/>
    <property type="match status" value="1"/>
</dbReference>
<dbReference type="InterPro" id="IPR001830">
    <property type="entry name" value="Glyco_trans_20"/>
</dbReference>
<organism evidence="9 10">
    <name type="scientific">Sporocytophaga myxococcoides</name>
    <dbReference type="NCBI Taxonomy" id="153721"/>
    <lineage>
        <taxon>Bacteria</taxon>
        <taxon>Pseudomonadati</taxon>
        <taxon>Bacteroidota</taxon>
        <taxon>Cytophagia</taxon>
        <taxon>Cytophagales</taxon>
        <taxon>Cytophagaceae</taxon>
        <taxon>Sporocytophaga</taxon>
    </lineage>
</organism>
<dbReference type="eggNOG" id="COG0380">
    <property type="taxonomic scope" value="Bacteria"/>
</dbReference>
<evidence type="ECO:0000256" key="3">
    <source>
        <dbReference type="ARBA" id="ARBA00008799"/>
    </source>
</evidence>
<dbReference type="Gene3D" id="3.40.50.1000">
    <property type="entry name" value="HAD superfamily/HAD-like"/>
    <property type="match status" value="1"/>
</dbReference>
<dbReference type="Proteomes" id="UP000030185">
    <property type="component" value="Unassembled WGS sequence"/>
</dbReference>
<evidence type="ECO:0000256" key="5">
    <source>
        <dbReference type="ARBA" id="ARBA00022676"/>
    </source>
</evidence>
<dbReference type="RefSeq" id="WP_045464962.1">
    <property type="nucleotide sequence ID" value="NZ_BBLT01000006.1"/>
</dbReference>
<dbReference type="InterPro" id="IPR036412">
    <property type="entry name" value="HAD-like_sf"/>
</dbReference>
<dbReference type="STRING" id="153721.MYP_3131"/>
<dbReference type="PANTHER" id="PTHR10788:SF106">
    <property type="entry name" value="BCDNA.GH08860"/>
    <property type="match status" value="1"/>
</dbReference>
<reference evidence="9 10" key="1">
    <citation type="submission" date="2014-09" db="EMBL/GenBank/DDBJ databases">
        <title>Sporocytophaga myxococcoides PG-01 genome sequencing.</title>
        <authorList>
            <person name="Liu L."/>
            <person name="Gao P.J."/>
            <person name="Chen G.J."/>
            <person name="Wang L.S."/>
        </authorList>
    </citation>
    <scope>NUCLEOTIDE SEQUENCE [LARGE SCALE GENOMIC DNA]</scope>
    <source>
        <strain evidence="9 10">PG-01</strain>
    </source>
</reference>
<evidence type="ECO:0000256" key="6">
    <source>
        <dbReference type="ARBA" id="ARBA00022679"/>
    </source>
</evidence>